<proteinExistence type="predicted"/>
<organism evidence="1 2">
    <name type="scientific">Thiosulfatimonas sediminis</name>
    <dbReference type="NCBI Taxonomy" id="2675054"/>
    <lineage>
        <taxon>Bacteria</taxon>
        <taxon>Pseudomonadati</taxon>
        <taxon>Pseudomonadota</taxon>
        <taxon>Gammaproteobacteria</taxon>
        <taxon>Thiotrichales</taxon>
        <taxon>Piscirickettsiaceae</taxon>
        <taxon>Thiosulfatimonas</taxon>
    </lineage>
</organism>
<protein>
    <submittedName>
        <fullName evidence="1">Uncharacterized protein</fullName>
    </submittedName>
</protein>
<accession>A0A6F8PSK6</accession>
<dbReference type="RefSeq" id="WP_173270403.1">
    <property type="nucleotide sequence ID" value="NZ_AP021889.1"/>
</dbReference>
<keyword evidence="2" id="KW-1185">Reference proteome</keyword>
<reference evidence="2" key="1">
    <citation type="submission" date="2019-11" db="EMBL/GenBank/DDBJ databases">
        <title>Isolation and characterization of two novel species in the genus Thiomicrorhabdus.</title>
        <authorList>
            <person name="Mochizuki J."/>
            <person name="Kojima H."/>
            <person name="Fukui M."/>
        </authorList>
    </citation>
    <scope>NUCLEOTIDE SEQUENCE [LARGE SCALE GENOMIC DNA]</scope>
    <source>
        <strain evidence="2">aks77</strain>
    </source>
</reference>
<dbReference type="KEGG" id="tse:THMIRHAS_04860"/>
<gene>
    <name evidence="1" type="ORF">THMIRHAS_04860</name>
</gene>
<dbReference type="AlphaFoldDB" id="A0A6F8PSK6"/>
<dbReference type="Proteomes" id="UP000501726">
    <property type="component" value="Chromosome"/>
</dbReference>
<sequence length="106" mass="11897">MKNLIRTYVDPMLEDRLKLLAESSGVSLSALTAELIQKGLESSHISQNDTANLIWLEELFYLQFLTLQIVLNSSGVDAEKFAELKSQARHWAKQKSSSINNQAMEG</sequence>
<name>A0A6F8PSK6_9GAMM</name>
<evidence type="ECO:0000313" key="1">
    <source>
        <dbReference type="EMBL" id="BBP45113.1"/>
    </source>
</evidence>
<dbReference type="EMBL" id="AP021889">
    <property type="protein sequence ID" value="BBP45113.1"/>
    <property type="molecule type" value="Genomic_DNA"/>
</dbReference>
<evidence type="ECO:0000313" key="2">
    <source>
        <dbReference type="Proteomes" id="UP000501726"/>
    </source>
</evidence>